<dbReference type="AlphaFoldDB" id="A0A6A3NNQ2"/>
<dbReference type="Proteomes" id="UP000434957">
    <property type="component" value="Unassembled WGS sequence"/>
</dbReference>
<sequence>MCTVFFLLGCCFSAFRCSFQRAAGSTSSADPDGVTAPCQASLQSLQRLPSFTVLR</sequence>
<feature type="chain" id="PRO_5036165362" description="RxLR effector protein" evidence="1">
    <location>
        <begin position="18"/>
        <end position="55"/>
    </location>
</feature>
<evidence type="ECO:0000313" key="5">
    <source>
        <dbReference type="Proteomes" id="UP000429607"/>
    </source>
</evidence>
<dbReference type="Proteomes" id="UP000435112">
    <property type="component" value="Unassembled WGS sequence"/>
</dbReference>
<gene>
    <name evidence="3" type="ORF">PR001_g1225</name>
    <name evidence="2" type="ORF">PR002_g1316</name>
    <name evidence="4" type="ORF">PR003_g1350</name>
</gene>
<accession>A0A6A3NNQ2</accession>
<dbReference type="OrthoDB" id="10273316at2759"/>
<feature type="signal peptide" evidence="1">
    <location>
        <begin position="1"/>
        <end position="17"/>
    </location>
</feature>
<keyword evidence="1" id="KW-0732">Signal</keyword>
<dbReference type="EMBL" id="QXFU01000037">
    <property type="protein sequence ID" value="KAE9046993.1"/>
    <property type="molecule type" value="Genomic_DNA"/>
</dbReference>
<comment type="caution">
    <text evidence="2">The sequence shown here is derived from an EMBL/GenBank/DDBJ whole genome shotgun (WGS) entry which is preliminary data.</text>
</comment>
<evidence type="ECO:0000313" key="6">
    <source>
        <dbReference type="Proteomes" id="UP000434957"/>
    </source>
</evidence>
<dbReference type="EMBL" id="QXFV01000036">
    <property type="protein sequence ID" value="KAE9051676.1"/>
    <property type="molecule type" value="Genomic_DNA"/>
</dbReference>
<dbReference type="Proteomes" id="UP000429607">
    <property type="component" value="Unassembled WGS sequence"/>
</dbReference>
<evidence type="ECO:0000313" key="7">
    <source>
        <dbReference type="Proteomes" id="UP000435112"/>
    </source>
</evidence>
<dbReference type="EMBL" id="QXFT01000036">
    <property type="protein sequence ID" value="KAE9358353.1"/>
    <property type="molecule type" value="Genomic_DNA"/>
</dbReference>
<evidence type="ECO:0000313" key="2">
    <source>
        <dbReference type="EMBL" id="KAE9046993.1"/>
    </source>
</evidence>
<evidence type="ECO:0000313" key="3">
    <source>
        <dbReference type="EMBL" id="KAE9051676.1"/>
    </source>
</evidence>
<reference evidence="5 7" key="1">
    <citation type="submission" date="2018-09" db="EMBL/GenBank/DDBJ databases">
        <title>Genomic investigation of the strawberry pathogen Phytophthora fragariae indicates pathogenicity is determined by transcriptional variation in three key races.</title>
        <authorList>
            <person name="Adams T.M."/>
            <person name="Armitage A.D."/>
            <person name="Sobczyk M.K."/>
            <person name="Bates H.J."/>
            <person name="Dunwell J.M."/>
            <person name="Nellist C.F."/>
            <person name="Harrison R.J."/>
        </authorList>
    </citation>
    <scope>NUCLEOTIDE SEQUENCE [LARGE SCALE GENOMIC DNA]</scope>
    <source>
        <strain evidence="3 5">SCRP249</strain>
        <strain evidence="2 7">SCRP324</strain>
        <strain evidence="4 6">SCRP333</strain>
    </source>
</reference>
<name>A0A6A3NNQ2_9STRA</name>
<proteinExistence type="predicted"/>
<evidence type="ECO:0000313" key="4">
    <source>
        <dbReference type="EMBL" id="KAE9358353.1"/>
    </source>
</evidence>
<evidence type="ECO:0008006" key="8">
    <source>
        <dbReference type="Google" id="ProtNLM"/>
    </source>
</evidence>
<keyword evidence="6" id="KW-1185">Reference proteome</keyword>
<evidence type="ECO:0000256" key="1">
    <source>
        <dbReference type="SAM" id="SignalP"/>
    </source>
</evidence>
<organism evidence="2 7">
    <name type="scientific">Phytophthora rubi</name>
    <dbReference type="NCBI Taxonomy" id="129364"/>
    <lineage>
        <taxon>Eukaryota</taxon>
        <taxon>Sar</taxon>
        <taxon>Stramenopiles</taxon>
        <taxon>Oomycota</taxon>
        <taxon>Peronosporomycetes</taxon>
        <taxon>Peronosporales</taxon>
        <taxon>Peronosporaceae</taxon>
        <taxon>Phytophthora</taxon>
    </lineage>
</organism>
<protein>
    <recommendedName>
        <fullName evidence="8">RxLR effector protein</fullName>
    </recommendedName>
</protein>